<dbReference type="Proteomes" id="UP000501780">
    <property type="component" value="Chromosome"/>
</dbReference>
<evidence type="ECO:0008006" key="4">
    <source>
        <dbReference type="Google" id="ProtNLM"/>
    </source>
</evidence>
<dbReference type="EMBL" id="CP050831">
    <property type="protein sequence ID" value="QIU96679.1"/>
    <property type="molecule type" value="Genomic_DNA"/>
</dbReference>
<sequence>MEAINSQFFSKLCKEYGYLFIAASGLLILLGAILNWDWVLEGDGRMMNIAWVSNKFGRTVARILVGISGSVLLVIGILMFFLSKL</sequence>
<organism evidence="2 3">
    <name type="scientific">Bacteroides faecium</name>
    <dbReference type="NCBI Taxonomy" id="2715212"/>
    <lineage>
        <taxon>Bacteria</taxon>
        <taxon>Pseudomonadati</taxon>
        <taxon>Bacteroidota</taxon>
        <taxon>Bacteroidia</taxon>
        <taxon>Bacteroidales</taxon>
        <taxon>Bacteroidaceae</taxon>
        <taxon>Bacteroides</taxon>
    </lineage>
</organism>
<name>A0A6H0KU09_9BACE</name>
<dbReference type="KEGG" id="bfc:BacF7301_22130"/>
<gene>
    <name evidence="2" type="ORF">BacF7301_22130</name>
</gene>
<evidence type="ECO:0000313" key="3">
    <source>
        <dbReference type="Proteomes" id="UP000501780"/>
    </source>
</evidence>
<feature type="transmembrane region" description="Helical" evidence="1">
    <location>
        <begin position="60"/>
        <end position="82"/>
    </location>
</feature>
<feature type="transmembrane region" description="Helical" evidence="1">
    <location>
        <begin position="16"/>
        <end position="39"/>
    </location>
</feature>
<dbReference type="RefSeq" id="WP_167966213.1">
    <property type="nucleotide sequence ID" value="NZ_CP050831.1"/>
</dbReference>
<keyword evidence="1" id="KW-0812">Transmembrane</keyword>
<dbReference type="AlphaFoldDB" id="A0A6H0KU09"/>
<dbReference type="Pfam" id="PF15562">
    <property type="entry name" value="Imm17"/>
    <property type="match status" value="1"/>
</dbReference>
<evidence type="ECO:0000313" key="2">
    <source>
        <dbReference type="EMBL" id="QIU96679.1"/>
    </source>
</evidence>
<accession>A0A6H0KU09</accession>
<protein>
    <recommendedName>
        <fullName evidence="4">Immunity protein 17</fullName>
    </recommendedName>
</protein>
<keyword evidence="1" id="KW-1133">Transmembrane helix</keyword>
<keyword evidence="3" id="KW-1185">Reference proteome</keyword>
<evidence type="ECO:0000256" key="1">
    <source>
        <dbReference type="SAM" id="Phobius"/>
    </source>
</evidence>
<reference evidence="2 3" key="1">
    <citation type="submission" date="2020-03" db="EMBL/GenBank/DDBJ databases">
        <title>Genomic analysis of Bacteroides faecium CBA7301.</title>
        <authorList>
            <person name="Kim J."/>
            <person name="Roh S.W."/>
        </authorList>
    </citation>
    <scope>NUCLEOTIDE SEQUENCE [LARGE SCALE GENOMIC DNA]</scope>
    <source>
        <strain evidence="2 3">CBA7301</strain>
    </source>
</reference>
<proteinExistence type="predicted"/>
<keyword evidence="1" id="KW-0472">Membrane</keyword>
<dbReference type="InterPro" id="IPR029087">
    <property type="entry name" value="Imm17"/>
</dbReference>